<dbReference type="CDD" id="cd16015">
    <property type="entry name" value="LTA_synthase"/>
    <property type="match status" value="1"/>
</dbReference>
<keyword evidence="2" id="KW-1003">Cell membrane</keyword>
<feature type="domain" description="Sulfatase N-terminal" evidence="7">
    <location>
        <begin position="231"/>
        <end position="502"/>
    </location>
</feature>
<evidence type="ECO:0000259" key="7">
    <source>
        <dbReference type="Pfam" id="PF00884"/>
    </source>
</evidence>
<feature type="transmembrane region" description="Helical" evidence="6">
    <location>
        <begin position="151"/>
        <end position="172"/>
    </location>
</feature>
<name>A0A1M7FHF8_9GAMM</name>
<evidence type="ECO:0000313" key="9">
    <source>
        <dbReference type="Proteomes" id="UP000190911"/>
    </source>
</evidence>
<dbReference type="EMBL" id="LT670847">
    <property type="protein sequence ID" value="SHM03511.1"/>
    <property type="molecule type" value="Genomic_DNA"/>
</dbReference>
<dbReference type="AlphaFoldDB" id="A0A1M7FHF8"/>
<dbReference type="GO" id="GO:0005886">
    <property type="term" value="C:plasma membrane"/>
    <property type="evidence" value="ECO:0007669"/>
    <property type="project" value="UniProtKB-SubCell"/>
</dbReference>
<dbReference type="Proteomes" id="UP000190911">
    <property type="component" value="Chromosome I"/>
</dbReference>
<protein>
    <submittedName>
        <fullName evidence="8">Sulfatase</fullName>
    </submittedName>
</protein>
<dbReference type="InParanoid" id="A0A1M7FHF8"/>
<keyword evidence="5 6" id="KW-0472">Membrane</keyword>
<dbReference type="Gene3D" id="3.40.720.10">
    <property type="entry name" value="Alkaline Phosphatase, subunit A"/>
    <property type="match status" value="1"/>
</dbReference>
<sequence length="536" mass="59135">MTAWKKRPMTSPFYLLLTAGLAGTLLIEALLAPRPCPFWQRGGAAASVHLGSWLLTFGAFFAVLQRPGLAVVTLLALQLVVVQSSNTKSQTLNEPFICHDFEYFWDAIRHPRLYVPFFGVRLAIAASTAGVVAIAAFFYWEASAVSQWGGWAFLATCGGLCVSGAVLIALGLRRLDAITLHPAHDLETLGLFASLWAYGVALLRSSAPPPDASPFYHDTVAPPAAPTTVLPHTVLVQSESFSDPRSWCPDVADDLLPHWDLSGRQAQQRGTLSVPAWGANTVRTECAVLTGLTPEQWGIRQFNPYRTLARRHFPSLAATFKKAGYRTVCVHPYPASFYFRHRVMPQLGFDTFIDVEDFSPDDRNGQYIGDAAVARKVAALLDDSADAPLFIFVITMENHGPLDLERPRHDALADTLPRAPWPLPAHQRNLAVYLHHLRQADAMLETLTRALGQGSRPGVLGWYGDHVPILPQAYAYYSAPTGETPYMLWSSQKNQRDRHPTTPQRLAANELGSVLLQHVWQAASGRQGPRKDSEYQ</sequence>
<evidence type="ECO:0000256" key="5">
    <source>
        <dbReference type="ARBA" id="ARBA00023136"/>
    </source>
</evidence>
<keyword evidence="9" id="KW-1185">Reference proteome</keyword>
<feature type="transmembrane region" description="Helical" evidence="6">
    <location>
        <begin position="118"/>
        <end position="139"/>
    </location>
</feature>
<evidence type="ECO:0000256" key="4">
    <source>
        <dbReference type="ARBA" id="ARBA00022989"/>
    </source>
</evidence>
<evidence type="ECO:0000256" key="1">
    <source>
        <dbReference type="ARBA" id="ARBA00004651"/>
    </source>
</evidence>
<evidence type="ECO:0000256" key="3">
    <source>
        <dbReference type="ARBA" id="ARBA00022692"/>
    </source>
</evidence>
<proteinExistence type="predicted"/>
<accession>A0A1M7FHF8</accession>
<evidence type="ECO:0000256" key="6">
    <source>
        <dbReference type="SAM" id="Phobius"/>
    </source>
</evidence>
<dbReference type="Pfam" id="PF00884">
    <property type="entry name" value="Sulfatase"/>
    <property type="match status" value="1"/>
</dbReference>
<evidence type="ECO:0000313" key="8">
    <source>
        <dbReference type="EMBL" id="SHM03511.1"/>
    </source>
</evidence>
<dbReference type="STRING" id="29571.SAMN05878437_0893"/>
<keyword evidence="3 6" id="KW-0812">Transmembrane</keyword>
<dbReference type="InterPro" id="IPR050448">
    <property type="entry name" value="OpgB/LTA_synthase_biosynth"/>
</dbReference>
<reference evidence="8 9" key="1">
    <citation type="submission" date="2016-11" db="EMBL/GenBank/DDBJ databases">
        <authorList>
            <person name="Jaros S."/>
            <person name="Januszkiewicz K."/>
            <person name="Wedrychowicz H."/>
        </authorList>
    </citation>
    <scope>NUCLEOTIDE SEQUENCE [LARGE SCALE GENOMIC DNA]</scope>
    <source>
        <strain evidence="8 9">ACAM 12</strain>
    </source>
</reference>
<evidence type="ECO:0000256" key="2">
    <source>
        <dbReference type="ARBA" id="ARBA00022475"/>
    </source>
</evidence>
<dbReference type="SUPFAM" id="SSF53649">
    <property type="entry name" value="Alkaline phosphatase-like"/>
    <property type="match status" value="1"/>
</dbReference>
<dbReference type="PANTHER" id="PTHR47371">
    <property type="entry name" value="LIPOTEICHOIC ACID SYNTHASE"/>
    <property type="match status" value="1"/>
</dbReference>
<dbReference type="InterPro" id="IPR017850">
    <property type="entry name" value="Alkaline_phosphatase_core_sf"/>
</dbReference>
<gene>
    <name evidence="8" type="ORF">SAMN05878437_0893</name>
</gene>
<dbReference type="PANTHER" id="PTHR47371:SF3">
    <property type="entry name" value="PHOSPHOGLYCEROL TRANSFERASE I"/>
    <property type="match status" value="1"/>
</dbReference>
<dbReference type="InterPro" id="IPR000917">
    <property type="entry name" value="Sulfatase_N"/>
</dbReference>
<keyword evidence="4 6" id="KW-1133">Transmembrane helix</keyword>
<organism evidence="8 9">
    <name type="scientific">Vreelandella subglaciescola</name>
    <dbReference type="NCBI Taxonomy" id="29571"/>
    <lineage>
        <taxon>Bacteria</taxon>
        <taxon>Pseudomonadati</taxon>
        <taxon>Pseudomonadota</taxon>
        <taxon>Gammaproteobacteria</taxon>
        <taxon>Oceanospirillales</taxon>
        <taxon>Halomonadaceae</taxon>
        <taxon>Vreelandella</taxon>
    </lineage>
</organism>
<comment type="subcellular location">
    <subcellularLocation>
        <location evidence="1">Cell membrane</location>
        <topology evidence="1">Multi-pass membrane protein</topology>
    </subcellularLocation>
</comment>